<accession>A0AAW3N765</accession>
<sequence>MVVESTPATSFEVSQSEFLLEILIVPLDTPAHLGDMNHAFERRVWGQSRKPIFERLRITFRPFDQQPFLIAQCGPPVIAV</sequence>
<organism evidence="1 2">
    <name type="scientific">Burkholderia ubonensis</name>
    <dbReference type="NCBI Taxonomy" id="101571"/>
    <lineage>
        <taxon>Bacteria</taxon>
        <taxon>Pseudomonadati</taxon>
        <taxon>Pseudomonadota</taxon>
        <taxon>Betaproteobacteria</taxon>
        <taxon>Burkholderiales</taxon>
        <taxon>Burkholderiaceae</taxon>
        <taxon>Burkholderia</taxon>
        <taxon>Burkholderia cepacia complex</taxon>
    </lineage>
</organism>
<comment type="caution">
    <text evidence="1">The sequence shown here is derived from an EMBL/GenBank/DDBJ whole genome shotgun (WGS) entry which is preliminary data.</text>
</comment>
<dbReference type="EMBL" id="LPDO01000137">
    <property type="protein sequence ID" value="KVT43084.1"/>
    <property type="molecule type" value="Genomic_DNA"/>
</dbReference>
<evidence type="ECO:0000313" key="2">
    <source>
        <dbReference type="Proteomes" id="UP000056732"/>
    </source>
</evidence>
<dbReference type="Proteomes" id="UP000056732">
    <property type="component" value="Unassembled WGS sequence"/>
</dbReference>
<name>A0AAW3N765_9BURK</name>
<protein>
    <submittedName>
        <fullName evidence="1">Uncharacterized protein</fullName>
    </submittedName>
</protein>
<reference evidence="1 2" key="1">
    <citation type="submission" date="2015-11" db="EMBL/GenBank/DDBJ databases">
        <title>Expanding the genomic diversity of Burkholderia species for the development of highly accurate diagnostics.</title>
        <authorList>
            <person name="Sahl J."/>
            <person name="Keim P."/>
            <person name="Wagner D."/>
        </authorList>
    </citation>
    <scope>NUCLEOTIDE SEQUENCE [LARGE SCALE GENOMIC DNA]</scope>
    <source>
        <strain evidence="1 2">MSMB1137WGS</strain>
    </source>
</reference>
<proteinExistence type="predicted"/>
<evidence type="ECO:0000313" key="1">
    <source>
        <dbReference type="EMBL" id="KVT43084.1"/>
    </source>
</evidence>
<dbReference type="AlphaFoldDB" id="A0AAW3N765"/>
<gene>
    <name evidence="1" type="ORF">WK53_17070</name>
</gene>